<organism evidence="7 8">
    <name type="scientific">Fundicoccus ignavus</name>
    <dbReference type="NCBI Taxonomy" id="2664442"/>
    <lineage>
        <taxon>Bacteria</taxon>
        <taxon>Bacillati</taxon>
        <taxon>Bacillota</taxon>
        <taxon>Bacilli</taxon>
        <taxon>Lactobacillales</taxon>
        <taxon>Aerococcaceae</taxon>
        <taxon>Fundicoccus</taxon>
    </lineage>
</organism>
<sequence length="318" mass="33102">MELIKKQKNNLQEYSAMLALVVLVFLLSMISPEFRTVSNILNLLRQASVNGLIAFGMTAVILTGGIDLAVGSVLALSSALTAGLIVNVGMPVPIALLLGLLTGAVLGLISGFFVGKSKLQPFIATLVTTTVYRGLTLIYTGGRPISGVTSSDYTGSSLLAFIGRESIVGIPVPVIILILAFILMYILLNKTALGRKIYAVGSNETTAKLAGINTAKVKLFVYTLSGVMSTVAALILISRLNSAQPNLGAGYELDAIAATAIGGTSMEGGRGKITGTLIGVLIIAVLSNGMNILGISSYYQDVVKGLVILVAVLADRRK</sequence>
<accession>A0A6I2GZS7</accession>
<dbReference type="InterPro" id="IPR001851">
    <property type="entry name" value="ABC_transp_permease"/>
</dbReference>
<dbReference type="CDD" id="cd06579">
    <property type="entry name" value="TM_PBP1_transp_AraH_like"/>
    <property type="match status" value="1"/>
</dbReference>
<evidence type="ECO:0000256" key="6">
    <source>
        <dbReference type="SAM" id="Phobius"/>
    </source>
</evidence>
<feature type="transmembrane region" description="Helical" evidence="6">
    <location>
        <begin position="12"/>
        <end position="31"/>
    </location>
</feature>
<comment type="caution">
    <text evidence="7">The sequence shown here is derived from an EMBL/GenBank/DDBJ whole genome shotgun (WGS) entry which is preliminary data.</text>
</comment>
<evidence type="ECO:0000256" key="5">
    <source>
        <dbReference type="ARBA" id="ARBA00023136"/>
    </source>
</evidence>
<feature type="transmembrane region" description="Helical" evidence="6">
    <location>
        <begin position="43"/>
        <end position="62"/>
    </location>
</feature>
<keyword evidence="3 6" id="KW-0812">Transmembrane</keyword>
<dbReference type="PANTHER" id="PTHR32196:SF72">
    <property type="entry name" value="RIBOSE IMPORT PERMEASE PROTEIN RBSC"/>
    <property type="match status" value="1"/>
</dbReference>
<keyword evidence="5 6" id="KW-0472">Membrane</keyword>
<keyword evidence="4 6" id="KW-1133">Transmembrane helix</keyword>
<dbReference type="GO" id="GO:0005886">
    <property type="term" value="C:plasma membrane"/>
    <property type="evidence" value="ECO:0007669"/>
    <property type="project" value="UniProtKB-SubCell"/>
</dbReference>
<dbReference type="Proteomes" id="UP000430975">
    <property type="component" value="Unassembled WGS sequence"/>
</dbReference>
<feature type="transmembrane region" description="Helical" evidence="6">
    <location>
        <begin position="94"/>
        <end position="114"/>
    </location>
</feature>
<keyword evidence="8" id="KW-1185">Reference proteome</keyword>
<evidence type="ECO:0000256" key="1">
    <source>
        <dbReference type="ARBA" id="ARBA00004651"/>
    </source>
</evidence>
<feature type="transmembrane region" description="Helical" evidence="6">
    <location>
        <begin position="219"/>
        <end position="237"/>
    </location>
</feature>
<evidence type="ECO:0000256" key="2">
    <source>
        <dbReference type="ARBA" id="ARBA00022475"/>
    </source>
</evidence>
<dbReference type="AlphaFoldDB" id="A0A6I2GZS7"/>
<feature type="transmembrane region" description="Helical" evidence="6">
    <location>
        <begin position="273"/>
        <end position="292"/>
    </location>
</feature>
<proteinExistence type="predicted"/>
<feature type="transmembrane region" description="Helical" evidence="6">
    <location>
        <begin position="167"/>
        <end position="188"/>
    </location>
</feature>
<name>A0A6I2GZS7_9LACT</name>
<dbReference type="Pfam" id="PF02653">
    <property type="entry name" value="BPD_transp_2"/>
    <property type="match status" value="1"/>
</dbReference>
<dbReference type="PANTHER" id="PTHR32196">
    <property type="entry name" value="ABC TRANSPORTER PERMEASE PROTEIN YPHD-RELATED-RELATED"/>
    <property type="match status" value="1"/>
</dbReference>
<dbReference type="GO" id="GO:0022857">
    <property type="term" value="F:transmembrane transporter activity"/>
    <property type="evidence" value="ECO:0007669"/>
    <property type="project" value="InterPro"/>
</dbReference>
<gene>
    <name evidence="7" type="primary">rbsC</name>
    <name evidence="7" type="ORF">GIY09_08645</name>
</gene>
<comment type="subcellular location">
    <subcellularLocation>
        <location evidence="1">Cell membrane</location>
        <topology evidence="1">Multi-pass membrane protein</topology>
    </subcellularLocation>
</comment>
<evidence type="ECO:0000256" key="3">
    <source>
        <dbReference type="ARBA" id="ARBA00022692"/>
    </source>
</evidence>
<evidence type="ECO:0000313" key="8">
    <source>
        <dbReference type="Proteomes" id="UP000430975"/>
    </source>
</evidence>
<protein>
    <submittedName>
        <fullName evidence="7">Ribose ABC transporter permease</fullName>
    </submittedName>
</protein>
<evidence type="ECO:0000313" key="7">
    <source>
        <dbReference type="EMBL" id="MRI85933.1"/>
    </source>
</evidence>
<evidence type="ECO:0000256" key="4">
    <source>
        <dbReference type="ARBA" id="ARBA00022989"/>
    </source>
</evidence>
<keyword evidence="2" id="KW-1003">Cell membrane</keyword>
<reference evidence="7 8" key="1">
    <citation type="submission" date="2019-11" db="EMBL/GenBank/DDBJ databases">
        <title>Characterisation of Fundicoccus ignavus gen. nov. sp. nov., a novel genus of the family Aerococcaceae isolated from bulk tank milk.</title>
        <authorList>
            <person name="Siebert A."/>
            <person name="Huptas C."/>
            <person name="Wenning M."/>
            <person name="Scherer S."/>
            <person name="Doll E.V."/>
        </authorList>
    </citation>
    <scope>NUCLEOTIDE SEQUENCE [LARGE SCALE GENOMIC DNA]</scope>
    <source>
        <strain evidence="7 8">WS4759</strain>
    </source>
</reference>
<dbReference type="EMBL" id="WJQS01000007">
    <property type="protein sequence ID" value="MRI85933.1"/>
    <property type="molecule type" value="Genomic_DNA"/>
</dbReference>